<protein>
    <submittedName>
        <fullName evidence="2">Uncharacterized protein</fullName>
    </submittedName>
</protein>
<comment type="caution">
    <text evidence="2">The sequence shown here is derived from an EMBL/GenBank/DDBJ whole genome shotgun (WGS) entry which is preliminary data.</text>
</comment>
<proteinExistence type="predicted"/>
<evidence type="ECO:0000313" key="2">
    <source>
        <dbReference type="EMBL" id="KAF9448640.1"/>
    </source>
</evidence>
<keyword evidence="3" id="KW-1185">Reference proteome</keyword>
<accession>A0A9P5XFP2</accession>
<organism evidence="2 3">
    <name type="scientific">Macrolepiota fuliginosa MF-IS2</name>
    <dbReference type="NCBI Taxonomy" id="1400762"/>
    <lineage>
        <taxon>Eukaryota</taxon>
        <taxon>Fungi</taxon>
        <taxon>Dikarya</taxon>
        <taxon>Basidiomycota</taxon>
        <taxon>Agaricomycotina</taxon>
        <taxon>Agaricomycetes</taxon>
        <taxon>Agaricomycetidae</taxon>
        <taxon>Agaricales</taxon>
        <taxon>Agaricineae</taxon>
        <taxon>Agaricaceae</taxon>
        <taxon>Macrolepiota</taxon>
    </lineage>
</organism>
<gene>
    <name evidence="2" type="ORF">P691DRAFT_800502</name>
</gene>
<feature type="region of interest" description="Disordered" evidence="1">
    <location>
        <begin position="1"/>
        <end position="44"/>
    </location>
</feature>
<dbReference type="Proteomes" id="UP000807342">
    <property type="component" value="Unassembled WGS sequence"/>
</dbReference>
<dbReference type="EMBL" id="MU151155">
    <property type="protein sequence ID" value="KAF9448640.1"/>
    <property type="molecule type" value="Genomic_DNA"/>
</dbReference>
<dbReference type="AlphaFoldDB" id="A0A9P5XFP2"/>
<name>A0A9P5XFP2_9AGAR</name>
<evidence type="ECO:0000313" key="3">
    <source>
        <dbReference type="Proteomes" id="UP000807342"/>
    </source>
</evidence>
<evidence type="ECO:0000256" key="1">
    <source>
        <dbReference type="SAM" id="MobiDB-lite"/>
    </source>
</evidence>
<sequence length="140" mass="15452">MHKPDPLPGTGHPRPKKYSSVLAMNDDNTPQGSRTSSSSTQKPTLTAVWNPYSEIPRVMTIPLLPSPLLPYVQVVYRHRHQLPGAATGSLRRQKSKSRIWGEESDGTQALATVMLITDPRGTGHTRHCLFVLRLSVDTSS</sequence>
<feature type="compositionally biased region" description="Polar residues" evidence="1">
    <location>
        <begin position="26"/>
        <end position="44"/>
    </location>
</feature>
<reference evidence="2" key="1">
    <citation type="submission" date="2020-11" db="EMBL/GenBank/DDBJ databases">
        <authorList>
            <consortium name="DOE Joint Genome Institute"/>
            <person name="Ahrendt S."/>
            <person name="Riley R."/>
            <person name="Andreopoulos W."/>
            <person name="Labutti K."/>
            <person name="Pangilinan J."/>
            <person name="Ruiz-Duenas F.J."/>
            <person name="Barrasa J.M."/>
            <person name="Sanchez-Garcia M."/>
            <person name="Camarero S."/>
            <person name="Miyauchi S."/>
            <person name="Serrano A."/>
            <person name="Linde D."/>
            <person name="Babiker R."/>
            <person name="Drula E."/>
            <person name="Ayuso-Fernandez I."/>
            <person name="Pacheco R."/>
            <person name="Padilla G."/>
            <person name="Ferreira P."/>
            <person name="Barriuso J."/>
            <person name="Kellner H."/>
            <person name="Castanera R."/>
            <person name="Alfaro M."/>
            <person name="Ramirez L."/>
            <person name="Pisabarro A.G."/>
            <person name="Kuo A."/>
            <person name="Tritt A."/>
            <person name="Lipzen A."/>
            <person name="He G."/>
            <person name="Yan M."/>
            <person name="Ng V."/>
            <person name="Cullen D."/>
            <person name="Martin F."/>
            <person name="Rosso M.-N."/>
            <person name="Henrissat B."/>
            <person name="Hibbett D."/>
            <person name="Martinez A.T."/>
            <person name="Grigoriev I.V."/>
        </authorList>
    </citation>
    <scope>NUCLEOTIDE SEQUENCE</scope>
    <source>
        <strain evidence="2">MF-IS2</strain>
    </source>
</reference>